<accession>A0A218V1V3</accession>
<comment type="caution">
    <text evidence="1">The sequence shown here is derived from an EMBL/GenBank/DDBJ whole genome shotgun (WGS) entry which is preliminary data.</text>
</comment>
<name>A0A218V1V3_9PASE</name>
<dbReference type="AlphaFoldDB" id="A0A218V1V3"/>
<protein>
    <submittedName>
        <fullName evidence="1">Uncharacterized protein</fullName>
    </submittedName>
</protein>
<sequence length="82" mass="9202">MSSAVSASVTPLGMPTLAQPAGRNSLTDSIIPFIYEYFISQDRLNWILGEMLYFQCSEDLKSSRLCTNPNKTGFFGDQLERM</sequence>
<evidence type="ECO:0000313" key="2">
    <source>
        <dbReference type="Proteomes" id="UP000197619"/>
    </source>
</evidence>
<organism evidence="1 2">
    <name type="scientific">Lonchura striata</name>
    <name type="common">white-rumped munia</name>
    <dbReference type="NCBI Taxonomy" id="40157"/>
    <lineage>
        <taxon>Eukaryota</taxon>
        <taxon>Metazoa</taxon>
        <taxon>Chordata</taxon>
        <taxon>Craniata</taxon>
        <taxon>Vertebrata</taxon>
        <taxon>Euteleostomi</taxon>
        <taxon>Archelosauria</taxon>
        <taxon>Archosauria</taxon>
        <taxon>Dinosauria</taxon>
        <taxon>Saurischia</taxon>
        <taxon>Theropoda</taxon>
        <taxon>Coelurosauria</taxon>
        <taxon>Aves</taxon>
        <taxon>Neognathae</taxon>
        <taxon>Neoaves</taxon>
        <taxon>Telluraves</taxon>
        <taxon>Australaves</taxon>
        <taxon>Passeriformes</taxon>
        <taxon>Passeroidea</taxon>
        <taxon>Estrildidae</taxon>
        <taxon>Estrildinae</taxon>
        <taxon>Lonchura</taxon>
    </lineage>
</organism>
<gene>
    <name evidence="1" type="ORF">RLOC_00001991</name>
</gene>
<keyword evidence="2" id="KW-1185">Reference proteome</keyword>
<dbReference type="EMBL" id="MUZQ01000069">
    <property type="protein sequence ID" value="OWK59963.1"/>
    <property type="molecule type" value="Genomic_DNA"/>
</dbReference>
<dbReference type="Proteomes" id="UP000197619">
    <property type="component" value="Unassembled WGS sequence"/>
</dbReference>
<proteinExistence type="predicted"/>
<reference evidence="1 2" key="1">
    <citation type="submission" date="2017-05" db="EMBL/GenBank/DDBJ databases">
        <title>Genome of assembly of the Bengalese finch, Lonchura striata domestica.</title>
        <authorList>
            <person name="Colquitt B.M."/>
            <person name="Brainard M.S."/>
        </authorList>
    </citation>
    <scope>NUCLEOTIDE SEQUENCE [LARGE SCALE GENOMIC DNA]</scope>
    <source>
        <strain evidence="1">White83orange57</strain>
    </source>
</reference>
<evidence type="ECO:0000313" key="1">
    <source>
        <dbReference type="EMBL" id="OWK59963.1"/>
    </source>
</evidence>